<evidence type="ECO:0000256" key="9">
    <source>
        <dbReference type="ARBA" id="ARBA00058004"/>
    </source>
</evidence>
<keyword evidence="7" id="KW-0902">Two-component regulatory system</keyword>
<dbReference type="SMART" id="SM00387">
    <property type="entry name" value="HATPase_c"/>
    <property type="match status" value="1"/>
</dbReference>
<organism evidence="14 15">
    <name type="scientific">Pseudorhodoferax soli</name>
    <dbReference type="NCBI Taxonomy" id="545864"/>
    <lineage>
        <taxon>Bacteria</taxon>
        <taxon>Pseudomonadati</taxon>
        <taxon>Pseudomonadota</taxon>
        <taxon>Betaproteobacteria</taxon>
        <taxon>Burkholderiales</taxon>
        <taxon>Comamonadaceae</taxon>
    </lineage>
</organism>
<evidence type="ECO:0000256" key="2">
    <source>
        <dbReference type="ARBA" id="ARBA00012438"/>
    </source>
</evidence>
<dbReference type="InterPro" id="IPR005467">
    <property type="entry name" value="His_kinase_dom"/>
</dbReference>
<keyword evidence="8" id="KW-0843">Virulence</keyword>
<proteinExistence type="predicted"/>
<dbReference type="SMART" id="SM00388">
    <property type="entry name" value="HisKA"/>
    <property type="match status" value="1"/>
</dbReference>
<evidence type="ECO:0000259" key="13">
    <source>
        <dbReference type="PROSITE" id="PS50109"/>
    </source>
</evidence>
<dbReference type="Pfam" id="PF00512">
    <property type="entry name" value="HisKA"/>
    <property type="match status" value="1"/>
</dbReference>
<dbReference type="PANTHER" id="PTHR43047:SF72">
    <property type="entry name" value="OSMOSENSING HISTIDINE PROTEIN KINASE SLN1"/>
    <property type="match status" value="1"/>
</dbReference>
<keyword evidence="11" id="KW-0175">Coiled coil</keyword>
<dbReference type="CDD" id="cd16922">
    <property type="entry name" value="HATPase_EvgS-ArcB-TorS-like"/>
    <property type="match status" value="1"/>
</dbReference>
<evidence type="ECO:0000256" key="5">
    <source>
        <dbReference type="ARBA" id="ARBA00022729"/>
    </source>
</evidence>
<dbReference type="Pfam" id="PF02518">
    <property type="entry name" value="HATPase_c"/>
    <property type="match status" value="1"/>
</dbReference>
<dbReference type="GO" id="GO:0005886">
    <property type="term" value="C:plasma membrane"/>
    <property type="evidence" value="ECO:0007669"/>
    <property type="project" value="TreeGrafter"/>
</dbReference>
<dbReference type="InterPro" id="IPR003661">
    <property type="entry name" value="HisK_dim/P_dom"/>
</dbReference>
<feature type="coiled-coil region" evidence="11">
    <location>
        <begin position="204"/>
        <end position="245"/>
    </location>
</feature>
<comment type="function">
    <text evidence="9">Member of the two-component regulatory system BvgS/BvgA. Phosphorylates BvgA via a four-step phosphorelay in response to environmental signals.</text>
</comment>
<dbReference type="PRINTS" id="PR00344">
    <property type="entry name" value="BCTRLSENSOR"/>
</dbReference>
<accession>A0A368XSQ9</accession>
<dbReference type="Gene3D" id="1.10.287.130">
    <property type="match status" value="1"/>
</dbReference>
<keyword evidence="12" id="KW-1133">Transmembrane helix</keyword>
<evidence type="ECO:0000256" key="11">
    <source>
        <dbReference type="SAM" id="Coils"/>
    </source>
</evidence>
<comment type="caution">
    <text evidence="14">The sequence shown here is derived from an EMBL/GenBank/DDBJ whole genome shotgun (WGS) entry which is preliminary data.</text>
</comment>
<keyword evidence="5" id="KW-0732">Signal</keyword>
<evidence type="ECO:0000256" key="8">
    <source>
        <dbReference type="ARBA" id="ARBA00023026"/>
    </source>
</evidence>
<keyword evidence="12" id="KW-0812">Transmembrane</keyword>
<dbReference type="GO" id="GO:0000155">
    <property type="term" value="F:phosphorelay sensor kinase activity"/>
    <property type="evidence" value="ECO:0007669"/>
    <property type="project" value="InterPro"/>
</dbReference>
<feature type="transmembrane region" description="Helical" evidence="12">
    <location>
        <begin position="92"/>
        <end position="114"/>
    </location>
</feature>
<dbReference type="Pfam" id="PF05230">
    <property type="entry name" value="MASE2"/>
    <property type="match status" value="1"/>
</dbReference>
<evidence type="ECO:0000313" key="15">
    <source>
        <dbReference type="Proteomes" id="UP000252884"/>
    </source>
</evidence>
<reference evidence="14 15" key="1">
    <citation type="submission" date="2018-07" db="EMBL/GenBank/DDBJ databases">
        <title>Genomic Encyclopedia of Type Strains, Phase IV (KMG-IV): sequencing the most valuable type-strain genomes for metagenomic binning, comparative biology and taxonomic classification.</title>
        <authorList>
            <person name="Goeker M."/>
        </authorList>
    </citation>
    <scope>NUCLEOTIDE SEQUENCE [LARGE SCALE GENOMIC DNA]</scope>
    <source>
        <strain evidence="14 15">DSM 21634</strain>
    </source>
</reference>
<dbReference type="SUPFAM" id="SSF55874">
    <property type="entry name" value="ATPase domain of HSP90 chaperone/DNA topoisomerase II/histidine kinase"/>
    <property type="match status" value="1"/>
</dbReference>
<dbReference type="SUPFAM" id="SSF47384">
    <property type="entry name" value="Homodimeric domain of signal transducing histidine kinase"/>
    <property type="match status" value="1"/>
</dbReference>
<keyword evidence="3" id="KW-0597">Phosphoprotein</keyword>
<feature type="transmembrane region" description="Helical" evidence="12">
    <location>
        <begin position="34"/>
        <end position="53"/>
    </location>
</feature>
<keyword evidence="4" id="KW-0808">Transferase</keyword>
<feature type="transmembrane region" description="Helical" evidence="12">
    <location>
        <begin position="134"/>
        <end position="155"/>
    </location>
</feature>
<name>A0A368XSQ9_9BURK</name>
<feature type="transmembrane region" description="Helical" evidence="12">
    <location>
        <begin position="59"/>
        <end position="80"/>
    </location>
</feature>
<evidence type="ECO:0000256" key="7">
    <source>
        <dbReference type="ARBA" id="ARBA00023012"/>
    </source>
</evidence>
<comment type="catalytic activity">
    <reaction evidence="1">
        <text>ATP + protein L-histidine = ADP + protein N-phospho-L-histidine.</text>
        <dbReference type="EC" id="2.7.13.3"/>
    </reaction>
</comment>
<evidence type="ECO:0000256" key="6">
    <source>
        <dbReference type="ARBA" id="ARBA00022777"/>
    </source>
</evidence>
<dbReference type="PANTHER" id="PTHR43047">
    <property type="entry name" value="TWO-COMPONENT HISTIDINE PROTEIN KINASE"/>
    <property type="match status" value="1"/>
</dbReference>
<sequence>MDPAQDLPLIAAPHIAPPPPAPPRRAHPTVRLDYGLRVVGHAFFGAVAVSAFHARDVPLGVWVLMCGTALLWPHLAFLAASRVRNSKRAEQCNLLIDSALMGAFSLLTGLDLWICTVSFTAINAANLSIGGVRLGLLGVVAFLGGLVSAGLVAGFEVWPVPVLAQAMTALAVVTYTAAFGLVSHFQTRRAIAAKRELRARNRVIEQHQDALELARAVAEEARMVAERAREQAEAANRTKSSFLANMSHELRTPLNAVIGYTEMLQEDFAARSDLAEAHGDLDRIRGAARHLLQMINDVLDLSKIEADRIELSVERFEVAGLLDQVASTTQPLLAANGNRLEIRCAPGVGTLQSDLMRLRQVLFNLISNAAKFTRDGRIGIEVTRGHDAVGRPTVVFEVRDTGIGMTPSQLGRLFQPFVQADADTARHYGGTGLGLAISRRLCRLLGGDVTATSQAGAGSQFRASVLAHLPMSERAVDD</sequence>
<evidence type="ECO:0000256" key="10">
    <source>
        <dbReference type="ARBA" id="ARBA00070152"/>
    </source>
</evidence>
<evidence type="ECO:0000313" key="14">
    <source>
        <dbReference type="EMBL" id="RCW70206.1"/>
    </source>
</evidence>
<dbReference type="AlphaFoldDB" id="A0A368XSQ9"/>
<evidence type="ECO:0000256" key="1">
    <source>
        <dbReference type="ARBA" id="ARBA00000085"/>
    </source>
</evidence>
<keyword evidence="12" id="KW-0472">Membrane</keyword>
<dbReference type="InterPro" id="IPR004358">
    <property type="entry name" value="Sig_transdc_His_kin-like_C"/>
</dbReference>
<dbReference type="Proteomes" id="UP000252884">
    <property type="component" value="Unassembled WGS sequence"/>
</dbReference>
<dbReference type="EC" id="2.7.13.3" evidence="2"/>
<dbReference type="RefSeq" id="WP_170168217.1">
    <property type="nucleotide sequence ID" value="NZ_QPJK01000005.1"/>
</dbReference>
<feature type="transmembrane region" description="Helical" evidence="12">
    <location>
        <begin position="162"/>
        <end position="182"/>
    </location>
</feature>
<dbReference type="InterPro" id="IPR036097">
    <property type="entry name" value="HisK_dim/P_sf"/>
</dbReference>
<dbReference type="GO" id="GO:0009927">
    <property type="term" value="F:histidine phosphotransfer kinase activity"/>
    <property type="evidence" value="ECO:0007669"/>
    <property type="project" value="TreeGrafter"/>
</dbReference>
<gene>
    <name evidence="14" type="ORF">DES41_105147</name>
</gene>
<evidence type="ECO:0000256" key="4">
    <source>
        <dbReference type="ARBA" id="ARBA00022679"/>
    </source>
</evidence>
<dbReference type="CDD" id="cd00082">
    <property type="entry name" value="HisKA"/>
    <property type="match status" value="1"/>
</dbReference>
<dbReference type="InterPro" id="IPR007894">
    <property type="entry name" value="MASE2"/>
</dbReference>
<feature type="domain" description="Histidine kinase" evidence="13">
    <location>
        <begin position="245"/>
        <end position="469"/>
    </location>
</feature>
<evidence type="ECO:0000256" key="3">
    <source>
        <dbReference type="ARBA" id="ARBA00022553"/>
    </source>
</evidence>
<dbReference type="InterPro" id="IPR036890">
    <property type="entry name" value="HATPase_C_sf"/>
</dbReference>
<dbReference type="InterPro" id="IPR003594">
    <property type="entry name" value="HATPase_dom"/>
</dbReference>
<keyword evidence="6 14" id="KW-0418">Kinase</keyword>
<dbReference type="Gene3D" id="3.30.565.10">
    <property type="entry name" value="Histidine kinase-like ATPase, C-terminal domain"/>
    <property type="match status" value="1"/>
</dbReference>
<dbReference type="EMBL" id="QPJK01000005">
    <property type="protein sequence ID" value="RCW70206.1"/>
    <property type="molecule type" value="Genomic_DNA"/>
</dbReference>
<keyword evidence="15" id="KW-1185">Reference proteome</keyword>
<evidence type="ECO:0000256" key="12">
    <source>
        <dbReference type="SAM" id="Phobius"/>
    </source>
</evidence>
<dbReference type="PROSITE" id="PS50109">
    <property type="entry name" value="HIS_KIN"/>
    <property type="match status" value="1"/>
</dbReference>
<dbReference type="FunFam" id="3.30.565.10:FF:000010">
    <property type="entry name" value="Sensor histidine kinase RcsC"/>
    <property type="match status" value="1"/>
</dbReference>
<protein>
    <recommendedName>
        <fullName evidence="10">Virulence sensor protein BvgS</fullName>
        <ecNumber evidence="2">2.7.13.3</ecNumber>
    </recommendedName>
</protein>